<evidence type="ECO:0000313" key="15">
    <source>
        <dbReference type="Proteomes" id="UP000006729"/>
    </source>
</evidence>
<feature type="active site" description="Charge relay system" evidence="8 9">
    <location>
        <position position="141"/>
    </location>
</feature>
<evidence type="ECO:0000256" key="8">
    <source>
        <dbReference type="PIRSR" id="PIRSR615500-1"/>
    </source>
</evidence>
<keyword evidence="6 9" id="KW-0378">Hydrolase</keyword>
<dbReference type="Gene3D" id="3.40.50.200">
    <property type="entry name" value="Peptidase S8/S53 domain"/>
    <property type="match status" value="1"/>
</dbReference>
<dbReference type="Gene3D" id="3.30.70.80">
    <property type="entry name" value="Peptidase S8 propeptide/proteinase inhibitor I9"/>
    <property type="match status" value="1"/>
</dbReference>
<feature type="domain" description="Peptidase S8/S53" evidence="11">
    <location>
        <begin position="133"/>
        <end position="574"/>
    </location>
</feature>
<dbReference type="PANTHER" id="PTHR10795">
    <property type="entry name" value="PROPROTEIN CONVERTASE SUBTILISIN/KEXIN"/>
    <property type="match status" value="1"/>
</dbReference>
<dbReference type="Pfam" id="PF17766">
    <property type="entry name" value="fn3_6"/>
    <property type="match status" value="1"/>
</dbReference>
<dbReference type="Pfam" id="PF00082">
    <property type="entry name" value="Peptidase_S8"/>
    <property type="match status" value="1"/>
</dbReference>
<feature type="chain" id="PRO_5014456659" description="Subtilase family protein" evidence="10">
    <location>
        <begin position="29"/>
        <end position="727"/>
    </location>
</feature>
<dbReference type="GO" id="GO:0006508">
    <property type="term" value="P:proteolysis"/>
    <property type="evidence" value="ECO:0007669"/>
    <property type="project" value="UniProtKB-KW"/>
</dbReference>
<evidence type="ECO:0000256" key="10">
    <source>
        <dbReference type="SAM" id="SignalP"/>
    </source>
</evidence>
<dbReference type="Gene3D" id="2.60.40.2310">
    <property type="match status" value="1"/>
</dbReference>
<dbReference type="InterPro" id="IPR000209">
    <property type="entry name" value="Peptidase_S8/S53_dom"/>
</dbReference>
<feature type="active site" description="Charge relay system" evidence="8 9">
    <location>
        <position position="525"/>
    </location>
</feature>
<dbReference type="Pfam" id="PF05922">
    <property type="entry name" value="Inhibitor_I9"/>
    <property type="match status" value="1"/>
</dbReference>
<evidence type="ECO:0000256" key="1">
    <source>
        <dbReference type="ARBA" id="ARBA00004613"/>
    </source>
</evidence>
<evidence type="ECO:0000256" key="7">
    <source>
        <dbReference type="ARBA" id="ARBA00022825"/>
    </source>
</evidence>
<dbReference type="CDD" id="cd02120">
    <property type="entry name" value="PA_subtilisin_like"/>
    <property type="match status" value="1"/>
</dbReference>
<dbReference type="PROSITE" id="PS51892">
    <property type="entry name" value="SUBTILASE"/>
    <property type="match status" value="1"/>
</dbReference>
<keyword evidence="15" id="KW-1185">Reference proteome</keyword>
<evidence type="ECO:0000256" key="5">
    <source>
        <dbReference type="ARBA" id="ARBA00022729"/>
    </source>
</evidence>
<sequence length="727" mass="77641">MAGIFSSLSSYCILLVFIIVADLSLCTAQNDKQVYIVYMGSLPTGEYSPTSHHLSLLEEIVEGRSADGALVRSYNRSFNAFAARLSHAEVERISGLKEVVSVFPSRRSQLLTTRSWDFMGFPENVKRNPTVESNIIIGVIDSGIWPESESFADKGFGPPPAKWKGTCAGGKNFTCNNKIIGARVEFTSGAEATARDTEGHGSHTASTAAGNTVSGANFYGLAQGNARGAVPSARIAVYMACEEFCDDHKILAAFDDAIADGVDIITISIAKDVPFPYENDTIAIGAFHAMEKGILTVQAAGNSGPDPFTVSSHAPWIISVAASSTDRRIIDKTVLGNGQTFVGSSVNSFALNGTKIPLIYGKAVTSNCTEDDAWSCFNNCMNSSLVKGKIVICDMTDASVTDEAFRARALGSIMLNDTFEDVSNVVPLPASSLNPHDSDLVMSYLKSTKNPQATILKSEITEHNTAPVVASFSSRGPNNIVPEILKPDISAPGVEILAAYSPVASPSVNADDKRSVKYNVVSGTSMSCPHVAGAAAYVKSFHPNWSPSAITSALMTTALPMNTAKHADAEFGYGAGHINPIKAVDPGLVYEATRDDYIRMLCSMNNTLFSKCPQHIEGSPKDLNYPSMAVRVEENRAFTVKFPRTVRNVGLAKSSYKSNITTGSQINVMVEPSILSLKSVDERQSFVVTVAGKGLPANSMVSSSLVWNDGTHSVRSPIVVYTIKPSN</sequence>
<dbReference type="InterPro" id="IPR045051">
    <property type="entry name" value="SBT"/>
</dbReference>
<gene>
    <name evidence="14" type="ORF">POPTR_009G037900</name>
</gene>
<dbReference type="Proteomes" id="UP000006729">
    <property type="component" value="Chromosome 9"/>
</dbReference>
<dbReference type="STRING" id="3694.A0A2K1Z2B4"/>
<reference evidence="14 15" key="1">
    <citation type="journal article" date="2006" name="Science">
        <title>The genome of black cottonwood, Populus trichocarpa (Torr. &amp; Gray).</title>
        <authorList>
            <person name="Tuskan G.A."/>
            <person name="Difazio S."/>
            <person name="Jansson S."/>
            <person name="Bohlmann J."/>
            <person name="Grigoriev I."/>
            <person name="Hellsten U."/>
            <person name="Putnam N."/>
            <person name="Ralph S."/>
            <person name="Rombauts S."/>
            <person name="Salamov A."/>
            <person name="Schein J."/>
            <person name="Sterck L."/>
            <person name="Aerts A."/>
            <person name="Bhalerao R.R."/>
            <person name="Bhalerao R.P."/>
            <person name="Blaudez D."/>
            <person name="Boerjan W."/>
            <person name="Brun A."/>
            <person name="Brunner A."/>
            <person name="Busov V."/>
            <person name="Campbell M."/>
            <person name="Carlson J."/>
            <person name="Chalot M."/>
            <person name="Chapman J."/>
            <person name="Chen G.L."/>
            <person name="Cooper D."/>
            <person name="Coutinho P.M."/>
            <person name="Couturier J."/>
            <person name="Covert S."/>
            <person name="Cronk Q."/>
            <person name="Cunningham R."/>
            <person name="Davis J."/>
            <person name="Degroeve S."/>
            <person name="Dejardin A."/>
            <person name="Depamphilis C."/>
            <person name="Detter J."/>
            <person name="Dirks B."/>
            <person name="Dubchak I."/>
            <person name="Duplessis S."/>
            <person name="Ehlting J."/>
            <person name="Ellis B."/>
            <person name="Gendler K."/>
            <person name="Goodstein D."/>
            <person name="Gribskov M."/>
            <person name="Grimwood J."/>
            <person name="Groover A."/>
            <person name="Gunter L."/>
            <person name="Hamberger B."/>
            <person name="Heinze B."/>
            <person name="Helariutta Y."/>
            <person name="Henrissat B."/>
            <person name="Holligan D."/>
            <person name="Holt R."/>
            <person name="Huang W."/>
            <person name="Islam-Faridi N."/>
            <person name="Jones S."/>
            <person name="Jones-Rhoades M."/>
            <person name="Jorgensen R."/>
            <person name="Joshi C."/>
            <person name="Kangasjarvi J."/>
            <person name="Karlsson J."/>
            <person name="Kelleher C."/>
            <person name="Kirkpatrick R."/>
            <person name="Kirst M."/>
            <person name="Kohler A."/>
            <person name="Kalluri U."/>
            <person name="Larimer F."/>
            <person name="Leebens-Mack J."/>
            <person name="Leple J.C."/>
            <person name="Locascio P."/>
            <person name="Lou Y."/>
            <person name="Lucas S."/>
            <person name="Martin F."/>
            <person name="Montanini B."/>
            <person name="Napoli C."/>
            <person name="Nelson D.R."/>
            <person name="Nelson C."/>
            <person name="Nieminen K."/>
            <person name="Nilsson O."/>
            <person name="Pereda V."/>
            <person name="Peter G."/>
            <person name="Philippe R."/>
            <person name="Pilate G."/>
            <person name="Poliakov A."/>
            <person name="Razumovskaya J."/>
            <person name="Richardson P."/>
            <person name="Rinaldi C."/>
            <person name="Ritland K."/>
            <person name="Rouze P."/>
            <person name="Ryaboy D."/>
            <person name="Schmutz J."/>
            <person name="Schrader J."/>
            <person name="Segerman B."/>
            <person name="Shin H."/>
            <person name="Siddiqui A."/>
            <person name="Sterky F."/>
            <person name="Terry A."/>
            <person name="Tsai C.J."/>
            <person name="Uberbacher E."/>
            <person name="Unneberg P."/>
            <person name="Vahala J."/>
            <person name="Wall K."/>
            <person name="Wessler S."/>
            <person name="Yang G."/>
            <person name="Yin T."/>
            <person name="Douglas C."/>
            <person name="Marra M."/>
            <person name="Sandberg G."/>
            <person name="Van de Peer Y."/>
            <person name="Rokhsar D."/>
        </authorList>
    </citation>
    <scope>NUCLEOTIDE SEQUENCE [LARGE SCALE GENOMIC DNA]</scope>
    <source>
        <strain evidence="15">cv. Nisqually</strain>
    </source>
</reference>
<name>A0A2K1Z2B4_POPTR</name>
<keyword evidence="4 9" id="KW-0645">Protease</keyword>
<keyword evidence="5 10" id="KW-0732">Signal</keyword>
<organism evidence="14 15">
    <name type="scientific">Populus trichocarpa</name>
    <name type="common">Western balsam poplar</name>
    <name type="synonym">Populus balsamifera subsp. trichocarpa</name>
    <dbReference type="NCBI Taxonomy" id="3694"/>
    <lineage>
        <taxon>Eukaryota</taxon>
        <taxon>Viridiplantae</taxon>
        <taxon>Streptophyta</taxon>
        <taxon>Embryophyta</taxon>
        <taxon>Tracheophyta</taxon>
        <taxon>Spermatophyta</taxon>
        <taxon>Magnoliopsida</taxon>
        <taxon>eudicotyledons</taxon>
        <taxon>Gunneridae</taxon>
        <taxon>Pentapetalae</taxon>
        <taxon>rosids</taxon>
        <taxon>fabids</taxon>
        <taxon>Malpighiales</taxon>
        <taxon>Salicaceae</taxon>
        <taxon>Saliceae</taxon>
        <taxon>Populus</taxon>
    </lineage>
</organism>
<evidence type="ECO:0000256" key="6">
    <source>
        <dbReference type="ARBA" id="ARBA00022801"/>
    </source>
</evidence>
<dbReference type="SUPFAM" id="SSF52743">
    <property type="entry name" value="Subtilisin-like"/>
    <property type="match status" value="1"/>
</dbReference>
<dbReference type="InterPro" id="IPR041469">
    <property type="entry name" value="Subtilisin-like_FN3"/>
</dbReference>
<dbReference type="CDD" id="cd04852">
    <property type="entry name" value="Peptidases_S8_3"/>
    <property type="match status" value="1"/>
</dbReference>
<keyword evidence="7 9" id="KW-0720">Serine protease</keyword>
<dbReference type="Gene3D" id="3.50.30.30">
    <property type="match status" value="1"/>
</dbReference>
<dbReference type="GO" id="GO:0004252">
    <property type="term" value="F:serine-type endopeptidase activity"/>
    <property type="evidence" value="ECO:0000318"/>
    <property type="project" value="GO_Central"/>
</dbReference>
<dbReference type="EMBL" id="CM009298">
    <property type="protein sequence ID" value="PNT19421.1"/>
    <property type="molecule type" value="Genomic_DNA"/>
</dbReference>
<evidence type="ECO:0000313" key="14">
    <source>
        <dbReference type="EMBL" id="PNT19421.1"/>
    </source>
</evidence>
<proteinExistence type="inferred from homology"/>
<evidence type="ECO:0008006" key="16">
    <source>
        <dbReference type="Google" id="ProtNLM"/>
    </source>
</evidence>
<dbReference type="InterPro" id="IPR015500">
    <property type="entry name" value="Peptidase_S8_subtilisin-rel"/>
</dbReference>
<comment type="subcellular location">
    <subcellularLocation>
        <location evidence="1">Secreted</location>
    </subcellularLocation>
</comment>
<dbReference type="GO" id="GO:0005576">
    <property type="term" value="C:extracellular region"/>
    <property type="evidence" value="ECO:0000318"/>
    <property type="project" value="GO_Central"/>
</dbReference>
<protein>
    <recommendedName>
        <fullName evidence="16">Subtilase family protein</fullName>
    </recommendedName>
</protein>
<dbReference type="Gramene" id="Potri.009G037900.2.v4.1">
    <property type="protein sequence ID" value="Potri.009G037900.2.v4.1"/>
    <property type="gene ID" value="Potri.009G037900.v4.1"/>
</dbReference>
<evidence type="ECO:0000256" key="4">
    <source>
        <dbReference type="ARBA" id="ARBA00022670"/>
    </source>
</evidence>
<dbReference type="InterPro" id="IPR036852">
    <property type="entry name" value="Peptidase_S8/S53_dom_sf"/>
</dbReference>
<evidence type="ECO:0000256" key="2">
    <source>
        <dbReference type="ARBA" id="ARBA00011073"/>
    </source>
</evidence>
<comment type="similarity">
    <text evidence="2 9">Belongs to the peptidase S8 family.</text>
</comment>
<evidence type="ECO:0000259" key="13">
    <source>
        <dbReference type="Pfam" id="PF17766"/>
    </source>
</evidence>
<feature type="domain" description="Inhibitor I9" evidence="12">
    <location>
        <begin position="34"/>
        <end position="110"/>
    </location>
</feature>
<feature type="active site" description="Charge relay system" evidence="8 9">
    <location>
        <position position="200"/>
    </location>
</feature>
<evidence type="ECO:0000259" key="11">
    <source>
        <dbReference type="Pfam" id="PF00082"/>
    </source>
</evidence>
<accession>A0A2K1Z2B4</accession>
<evidence type="ECO:0000259" key="12">
    <source>
        <dbReference type="Pfam" id="PF05922"/>
    </source>
</evidence>
<feature type="signal peptide" evidence="10">
    <location>
        <begin position="1"/>
        <end position="28"/>
    </location>
</feature>
<evidence type="ECO:0000256" key="3">
    <source>
        <dbReference type="ARBA" id="ARBA00022525"/>
    </source>
</evidence>
<dbReference type="InterPro" id="IPR010259">
    <property type="entry name" value="S8pro/Inhibitor_I9"/>
</dbReference>
<dbReference type="OrthoDB" id="4803627at2759"/>
<dbReference type="PROSITE" id="PS00138">
    <property type="entry name" value="SUBTILASE_SER"/>
    <property type="match status" value="1"/>
</dbReference>
<evidence type="ECO:0000256" key="9">
    <source>
        <dbReference type="PROSITE-ProRule" id="PRU01240"/>
    </source>
</evidence>
<dbReference type="InterPro" id="IPR034197">
    <property type="entry name" value="Peptidases_S8_3"/>
</dbReference>
<dbReference type="PRINTS" id="PR00723">
    <property type="entry name" value="SUBTILISIN"/>
</dbReference>
<feature type="domain" description="Subtilisin-like protease fibronectin type-III" evidence="13">
    <location>
        <begin position="622"/>
        <end position="720"/>
    </location>
</feature>
<dbReference type="ExpressionAtlas" id="A0A2K1Z2B4">
    <property type="expression patterns" value="baseline and differential"/>
</dbReference>
<dbReference type="OMA" id="TCAEDCM"/>
<dbReference type="SMR" id="A0A2K1Z2B4"/>
<dbReference type="InParanoid" id="A0A2K1Z2B4"/>
<keyword evidence="3" id="KW-0964">Secreted</keyword>
<dbReference type="InterPro" id="IPR023828">
    <property type="entry name" value="Peptidase_S8_Ser-AS"/>
</dbReference>
<dbReference type="InterPro" id="IPR037045">
    <property type="entry name" value="S8pro/Inhibitor_I9_sf"/>
</dbReference>
<dbReference type="AlphaFoldDB" id="A0A2K1Z2B4"/>